<dbReference type="PANTHER" id="PTHR30231:SF4">
    <property type="entry name" value="PROTEIN NEN2"/>
    <property type="match status" value="1"/>
</dbReference>
<feature type="domain" description="Exonuclease" evidence="4">
    <location>
        <begin position="41"/>
        <end position="211"/>
    </location>
</feature>
<dbReference type="Pfam" id="PF00929">
    <property type="entry name" value="RNase_T"/>
    <property type="match status" value="1"/>
</dbReference>
<organism evidence="5 6">
    <name type="scientific">Sulfuricaulis limicola</name>
    <dbReference type="NCBI Taxonomy" id="1620215"/>
    <lineage>
        <taxon>Bacteria</taxon>
        <taxon>Pseudomonadati</taxon>
        <taxon>Pseudomonadota</taxon>
        <taxon>Gammaproteobacteria</taxon>
        <taxon>Acidiferrobacterales</taxon>
        <taxon>Acidiferrobacteraceae</taxon>
        <taxon>Sulfuricaulis</taxon>
    </lineage>
</organism>
<dbReference type="Gene3D" id="3.30.420.10">
    <property type="entry name" value="Ribonuclease H-like superfamily/Ribonuclease H"/>
    <property type="match status" value="1"/>
</dbReference>
<accession>A0A1B4XI56</accession>
<dbReference type="InterPro" id="IPR036397">
    <property type="entry name" value="RNaseH_sf"/>
</dbReference>
<evidence type="ECO:0000256" key="2">
    <source>
        <dbReference type="ARBA" id="ARBA00022801"/>
    </source>
</evidence>
<evidence type="ECO:0000259" key="4">
    <source>
        <dbReference type="SMART" id="SM00479"/>
    </source>
</evidence>
<dbReference type="SUPFAM" id="SSF53098">
    <property type="entry name" value="Ribonuclease H-like"/>
    <property type="match status" value="1"/>
</dbReference>
<dbReference type="CDD" id="cd06127">
    <property type="entry name" value="DEDDh"/>
    <property type="match status" value="1"/>
</dbReference>
<dbReference type="InterPro" id="IPR012337">
    <property type="entry name" value="RNaseH-like_sf"/>
</dbReference>
<name>A0A1B4XI56_9GAMM</name>
<sequence length="239" mass="26134">MSWLTRLFRPHVELPAGYAQRLDAWRELPAVSEKQALTQARFIVVDVETSGLDTRKDRLLSIGACVVEAQRVCAGENYATILRRDEASARDNILIHGIGPQAQAAGRPPEESLMQFLEFTGKHTLVAFHAGFDQAMLDRDLRETLGVRLPNPWLDLALLAPALVPGARLPHASLDDWLGYFGLRAGARHRAVDDAFVTAELFLVLLARARARELSTVSMLHAVCEQQARLVPGGGAGGA</sequence>
<reference evidence="5 6" key="1">
    <citation type="submission" date="2015-05" db="EMBL/GenBank/DDBJ databases">
        <title>Complete genome sequence of a sulfur-oxidizing gammaproteobacterium strain HA5.</title>
        <authorList>
            <person name="Miura A."/>
            <person name="Kojima H."/>
            <person name="Fukui M."/>
        </authorList>
    </citation>
    <scope>NUCLEOTIDE SEQUENCE [LARGE SCALE GENOMIC DNA]</scope>
    <source>
        <strain evidence="5 6">HA5</strain>
    </source>
</reference>
<evidence type="ECO:0000313" key="6">
    <source>
        <dbReference type="Proteomes" id="UP000243180"/>
    </source>
</evidence>
<dbReference type="GO" id="GO:0003676">
    <property type="term" value="F:nucleic acid binding"/>
    <property type="evidence" value="ECO:0007669"/>
    <property type="project" value="InterPro"/>
</dbReference>
<dbReference type="OrthoDB" id="5497329at2"/>
<evidence type="ECO:0000256" key="3">
    <source>
        <dbReference type="ARBA" id="ARBA00022839"/>
    </source>
</evidence>
<dbReference type="GO" id="GO:0008408">
    <property type="term" value="F:3'-5' exonuclease activity"/>
    <property type="evidence" value="ECO:0007669"/>
    <property type="project" value="TreeGrafter"/>
</dbReference>
<dbReference type="SMART" id="SM00479">
    <property type="entry name" value="EXOIII"/>
    <property type="match status" value="1"/>
</dbReference>
<keyword evidence="2" id="KW-0378">Hydrolase</keyword>
<gene>
    <name evidence="5" type="ORF">SCL_2202</name>
</gene>
<keyword evidence="6" id="KW-1185">Reference proteome</keyword>
<evidence type="ECO:0000256" key="1">
    <source>
        <dbReference type="ARBA" id="ARBA00022722"/>
    </source>
</evidence>
<dbReference type="InterPro" id="IPR013520">
    <property type="entry name" value="Ribonucl_H"/>
</dbReference>
<dbReference type="EMBL" id="AP014879">
    <property type="protein sequence ID" value="BAV34491.1"/>
    <property type="molecule type" value="Genomic_DNA"/>
</dbReference>
<dbReference type="InParanoid" id="A0A1B4XI56"/>
<dbReference type="Gene3D" id="1.20.5.140">
    <property type="match status" value="1"/>
</dbReference>
<dbReference type="GO" id="GO:0005829">
    <property type="term" value="C:cytosol"/>
    <property type="evidence" value="ECO:0007669"/>
    <property type="project" value="TreeGrafter"/>
</dbReference>
<dbReference type="GO" id="GO:0006259">
    <property type="term" value="P:DNA metabolic process"/>
    <property type="evidence" value="ECO:0007669"/>
    <property type="project" value="UniProtKB-ARBA"/>
</dbReference>
<dbReference type="RefSeq" id="WP_096361228.1">
    <property type="nucleotide sequence ID" value="NZ_AP014879.1"/>
</dbReference>
<dbReference type="PANTHER" id="PTHR30231">
    <property type="entry name" value="DNA POLYMERASE III SUBUNIT EPSILON"/>
    <property type="match status" value="1"/>
</dbReference>
<dbReference type="Proteomes" id="UP000243180">
    <property type="component" value="Chromosome"/>
</dbReference>
<keyword evidence="3" id="KW-0269">Exonuclease</keyword>
<proteinExistence type="predicted"/>
<keyword evidence="1" id="KW-0540">Nuclease</keyword>
<dbReference type="AlphaFoldDB" id="A0A1B4XI56"/>
<evidence type="ECO:0000313" key="5">
    <source>
        <dbReference type="EMBL" id="BAV34491.1"/>
    </source>
</evidence>
<protein>
    <submittedName>
        <fullName evidence="5">DNA polymerase III subunit epsilon</fullName>
    </submittedName>
</protein>
<dbReference type="KEGG" id="slim:SCL_2202"/>